<feature type="chain" id="PRO_5046469901" description="Dystroglycan-type cadherin-like protein" evidence="1">
    <location>
        <begin position="20"/>
        <end position="591"/>
    </location>
</feature>
<sequence>MLKITKVAAAVALTTGLLAGCNTDLRDYEETVTPDPTPESELSGGYWEMTESSAYASGDELDLPNVYVFDGTTQKYYNDDDNYGTYTIYTSTFTEDIDNQTITFTYYDTSDVASTTELTGSYSVEDGALTISDTAIGDLSADDQSEDESVKEAVTEANQEAGVNGYVQILDTNVGGTLEDTGELRIKLADSTSVSEIASGKLTVDVIYQNHDETEQEADGSGDNAYISFYAAKTSNSNLHGEVAFENGKIKYRDASGSLTETDGTFELGDELSVEVTWEADTFSFSVNGVEYGSGLDVADGTAVTYISLRLGDNGNTTNFEFLGDNLKVYSNDSGEETLVLEENFDSYSDGYNLASTYNSSTNEATVIVEGGDDNPEEPSDVTDNFDSYSAGTQIDQANSAYVADGVDGTTTIAQVSDAQAKSGDNSLYVKDDSAEGKGVVSRAFADGAAESGSVTTSVYIPADGYVKSTYLYLGTSESGSSSKRFTEVAFGSSEIKFRNESGSQKVLAKYAQDTWVDVTLAWTPSSSDDTYDVTVSIDGTEYTSYDDDGTAVPLKAENDTGAPTLFAVYNGDTSSTGTYTYFDDLDSELF</sequence>
<protein>
    <recommendedName>
        <fullName evidence="4">Dystroglycan-type cadherin-like protein</fullName>
    </recommendedName>
</protein>
<keyword evidence="1" id="KW-0732">Signal</keyword>
<accession>A0ABT7Y5T8</accession>
<feature type="signal peptide" evidence="1">
    <location>
        <begin position="1"/>
        <end position="19"/>
    </location>
</feature>
<evidence type="ECO:0000313" key="3">
    <source>
        <dbReference type="Proteomes" id="UP001169719"/>
    </source>
</evidence>
<keyword evidence="3" id="KW-1185">Reference proteome</keyword>
<reference evidence="2" key="1">
    <citation type="submission" date="2024-05" db="EMBL/GenBank/DDBJ databases">
        <title>Genome Sequences of Four Agar- Degrading Marine Bacteria.</title>
        <authorList>
            <person name="Phillips E.K."/>
            <person name="Shaffer J.C."/>
            <person name="Henson M.W."/>
            <person name="Temperton B."/>
            <person name="Thrash C.J."/>
            <person name="Martin M.O."/>
        </authorList>
    </citation>
    <scope>NUCLEOTIDE SEQUENCE</scope>
    <source>
        <strain evidence="2">EKP203</strain>
    </source>
</reference>
<gene>
    <name evidence="2" type="ORF">QWJ08_18465</name>
</gene>
<dbReference type="EMBL" id="JAUEOZ010000002">
    <property type="protein sequence ID" value="MDN2483331.1"/>
    <property type="molecule type" value="Genomic_DNA"/>
</dbReference>
<evidence type="ECO:0000313" key="2">
    <source>
        <dbReference type="EMBL" id="MDN2483331.1"/>
    </source>
</evidence>
<organism evidence="2 3">
    <name type="scientific">Vibrio agarivorans</name>
    <dbReference type="NCBI Taxonomy" id="153622"/>
    <lineage>
        <taxon>Bacteria</taxon>
        <taxon>Pseudomonadati</taxon>
        <taxon>Pseudomonadota</taxon>
        <taxon>Gammaproteobacteria</taxon>
        <taxon>Vibrionales</taxon>
        <taxon>Vibrionaceae</taxon>
        <taxon>Vibrio</taxon>
    </lineage>
</organism>
<dbReference type="PROSITE" id="PS51257">
    <property type="entry name" value="PROKAR_LIPOPROTEIN"/>
    <property type="match status" value="1"/>
</dbReference>
<proteinExistence type="predicted"/>
<evidence type="ECO:0000256" key="1">
    <source>
        <dbReference type="SAM" id="SignalP"/>
    </source>
</evidence>
<evidence type="ECO:0008006" key="4">
    <source>
        <dbReference type="Google" id="ProtNLM"/>
    </source>
</evidence>
<dbReference type="RefSeq" id="WP_289963391.1">
    <property type="nucleotide sequence ID" value="NZ_JAUEOZ010000002.1"/>
</dbReference>
<dbReference type="Proteomes" id="UP001169719">
    <property type="component" value="Unassembled WGS sequence"/>
</dbReference>
<comment type="caution">
    <text evidence="2">The sequence shown here is derived from an EMBL/GenBank/DDBJ whole genome shotgun (WGS) entry which is preliminary data.</text>
</comment>
<name>A0ABT7Y5T8_9VIBR</name>